<name>A0A433QW86_9FUNG</name>
<protein>
    <submittedName>
        <fullName evidence="2">Piwi domain-containing protein</fullName>
    </submittedName>
</protein>
<dbReference type="InterPro" id="IPR012337">
    <property type="entry name" value="RNaseH-like_sf"/>
</dbReference>
<proteinExistence type="predicted"/>
<dbReference type="Proteomes" id="UP000274822">
    <property type="component" value="Unassembled WGS sequence"/>
</dbReference>
<dbReference type="InterPro" id="IPR003165">
    <property type="entry name" value="Piwi"/>
</dbReference>
<evidence type="ECO:0000313" key="2">
    <source>
        <dbReference type="EMBL" id="RUS34072.1"/>
    </source>
</evidence>
<dbReference type="PROSITE" id="PS50822">
    <property type="entry name" value="PIWI"/>
    <property type="match status" value="1"/>
</dbReference>
<organism evidence="2 3">
    <name type="scientific">Jimgerdemannia flammicorona</name>
    <dbReference type="NCBI Taxonomy" id="994334"/>
    <lineage>
        <taxon>Eukaryota</taxon>
        <taxon>Fungi</taxon>
        <taxon>Fungi incertae sedis</taxon>
        <taxon>Mucoromycota</taxon>
        <taxon>Mucoromycotina</taxon>
        <taxon>Endogonomycetes</taxon>
        <taxon>Endogonales</taxon>
        <taxon>Endogonaceae</taxon>
        <taxon>Jimgerdemannia</taxon>
    </lineage>
</organism>
<evidence type="ECO:0000313" key="3">
    <source>
        <dbReference type="Proteomes" id="UP000274822"/>
    </source>
</evidence>
<sequence>MLNITPLCAVLQSHAGIQGTSRPTHYQVLHDEYDLEADELQNLCYRLCYTYGRCTRSVSVVLPVFYADMAGYRIRTHLKDYSRWSDEDSKRTPDSQEDPSLLFEPLNQRLKGLWGDDEWFSENHKCN</sequence>
<accession>A0A433QW86</accession>
<dbReference type="Gene3D" id="3.30.420.10">
    <property type="entry name" value="Ribonuclease H-like superfamily/Ribonuclease H"/>
    <property type="match status" value="1"/>
</dbReference>
<comment type="caution">
    <text evidence="2">The sequence shown here is derived from an EMBL/GenBank/DDBJ whole genome shotgun (WGS) entry which is preliminary data.</text>
</comment>
<dbReference type="EMBL" id="RBNJ01000743">
    <property type="protein sequence ID" value="RUS34072.1"/>
    <property type="molecule type" value="Genomic_DNA"/>
</dbReference>
<gene>
    <name evidence="2" type="ORF">BC938DRAFT_482525</name>
</gene>
<dbReference type="SUPFAM" id="SSF53098">
    <property type="entry name" value="Ribonuclease H-like"/>
    <property type="match status" value="1"/>
</dbReference>
<dbReference type="PANTHER" id="PTHR22891">
    <property type="entry name" value="EUKARYOTIC TRANSLATION INITIATION FACTOR 2C"/>
    <property type="match status" value="1"/>
</dbReference>
<reference evidence="2 3" key="1">
    <citation type="journal article" date="2018" name="New Phytol.">
        <title>Phylogenomics of Endogonaceae and evolution of mycorrhizas within Mucoromycota.</title>
        <authorList>
            <person name="Chang Y."/>
            <person name="Desiro A."/>
            <person name="Na H."/>
            <person name="Sandor L."/>
            <person name="Lipzen A."/>
            <person name="Clum A."/>
            <person name="Barry K."/>
            <person name="Grigoriev I.V."/>
            <person name="Martin F.M."/>
            <person name="Stajich J.E."/>
            <person name="Smith M.E."/>
            <person name="Bonito G."/>
            <person name="Spatafora J.W."/>
        </authorList>
    </citation>
    <scope>NUCLEOTIDE SEQUENCE [LARGE SCALE GENOMIC DNA]</scope>
    <source>
        <strain evidence="2 3">AD002</strain>
    </source>
</reference>
<keyword evidence="3" id="KW-1185">Reference proteome</keyword>
<dbReference type="Pfam" id="PF02171">
    <property type="entry name" value="Piwi"/>
    <property type="match status" value="1"/>
</dbReference>
<evidence type="ECO:0000259" key="1">
    <source>
        <dbReference type="PROSITE" id="PS50822"/>
    </source>
</evidence>
<feature type="domain" description="Piwi" evidence="1">
    <location>
        <begin position="10"/>
        <end position="79"/>
    </location>
</feature>
<dbReference type="GO" id="GO:0003676">
    <property type="term" value="F:nucleic acid binding"/>
    <property type="evidence" value="ECO:0007669"/>
    <property type="project" value="InterPro"/>
</dbReference>
<dbReference type="InterPro" id="IPR036397">
    <property type="entry name" value="RNaseH_sf"/>
</dbReference>
<dbReference type="AlphaFoldDB" id="A0A433QW86"/>